<dbReference type="Proteomes" id="UP000178943">
    <property type="component" value="Unassembled WGS sequence"/>
</dbReference>
<feature type="domain" description="Cyclic nucleotide-binding" evidence="1">
    <location>
        <begin position="11"/>
        <end position="112"/>
    </location>
</feature>
<evidence type="ECO:0000313" key="3">
    <source>
        <dbReference type="Proteomes" id="UP000178943"/>
    </source>
</evidence>
<dbReference type="CDD" id="cd00038">
    <property type="entry name" value="CAP_ED"/>
    <property type="match status" value="1"/>
</dbReference>
<dbReference type="InterPro" id="IPR000595">
    <property type="entry name" value="cNMP-bd_dom"/>
</dbReference>
<dbReference type="PROSITE" id="PS00888">
    <property type="entry name" value="CNMP_BINDING_1"/>
    <property type="match status" value="1"/>
</dbReference>
<evidence type="ECO:0000313" key="2">
    <source>
        <dbReference type="EMBL" id="OGF68177.1"/>
    </source>
</evidence>
<name>A0A1F5VY15_9BACT</name>
<sequence>MDIDFLKKVRLFQKLSDRQLNLIRALIVEEEIPKDIIIIKEGEVGRYLYIVKAGKVKVVKQFDEDIFLLTELSEGDFFGELSLIDDYLTSATVITEEDSEFIKIKADDFLALTRIDSGLSSAIWEALARCLSDRIRKTSEIVRNYYGLSKALCENEEFRMLFTSWNFGEKKSK</sequence>
<dbReference type="STRING" id="1817863.A2Y62_05285"/>
<dbReference type="InterPro" id="IPR018490">
    <property type="entry name" value="cNMP-bd_dom_sf"/>
</dbReference>
<dbReference type="EMBL" id="MFGW01000010">
    <property type="protein sequence ID" value="OGF68177.1"/>
    <property type="molecule type" value="Genomic_DNA"/>
</dbReference>
<evidence type="ECO:0000259" key="1">
    <source>
        <dbReference type="PROSITE" id="PS50042"/>
    </source>
</evidence>
<accession>A0A1F5VY15</accession>
<organism evidence="2 3">
    <name type="scientific">Candidatus Fischerbacteria bacterium RBG_13_37_8</name>
    <dbReference type="NCBI Taxonomy" id="1817863"/>
    <lineage>
        <taxon>Bacteria</taxon>
        <taxon>Candidatus Fischeribacteriota</taxon>
    </lineage>
</organism>
<gene>
    <name evidence="2" type="ORF">A2Y62_05285</name>
</gene>
<protein>
    <recommendedName>
        <fullName evidence="1">Cyclic nucleotide-binding domain-containing protein</fullName>
    </recommendedName>
</protein>
<reference evidence="2 3" key="1">
    <citation type="journal article" date="2016" name="Nat. Commun.">
        <title>Thousands of microbial genomes shed light on interconnected biogeochemical processes in an aquifer system.</title>
        <authorList>
            <person name="Anantharaman K."/>
            <person name="Brown C.T."/>
            <person name="Hug L.A."/>
            <person name="Sharon I."/>
            <person name="Castelle C.J."/>
            <person name="Probst A.J."/>
            <person name="Thomas B.C."/>
            <person name="Singh A."/>
            <person name="Wilkins M.J."/>
            <person name="Karaoz U."/>
            <person name="Brodie E.L."/>
            <person name="Williams K.H."/>
            <person name="Hubbard S.S."/>
            <person name="Banfield J.F."/>
        </authorList>
    </citation>
    <scope>NUCLEOTIDE SEQUENCE [LARGE SCALE GENOMIC DNA]</scope>
</reference>
<dbReference type="PANTHER" id="PTHR23011:SF28">
    <property type="entry name" value="CYCLIC NUCLEOTIDE-BINDING DOMAIN CONTAINING PROTEIN"/>
    <property type="match status" value="1"/>
</dbReference>
<dbReference type="InterPro" id="IPR014710">
    <property type="entry name" value="RmlC-like_jellyroll"/>
</dbReference>
<dbReference type="SUPFAM" id="SSF51206">
    <property type="entry name" value="cAMP-binding domain-like"/>
    <property type="match status" value="1"/>
</dbReference>
<dbReference type="Pfam" id="PF00027">
    <property type="entry name" value="cNMP_binding"/>
    <property type="match status" value="1"/>
</dbReference>
<comment type="caution">
    <text evidence="2">The sequence shown here is derived from an EMBL/GenBank/DDBJ whole genome shotgun (WGS) entry which is preliminary data.</text>
</comment>
<dbReference type="PROSITE" id="PS50042">
    <property type="entry name" value="CNMP_BINDING_3"/>
    <property type="match status" value="1"/>
</dbReference>
<dbReference type="InterPro" id="IPR018488">
    <property type="entry name" value="cNMP-bd_CS"/>
</dbReference>
<dbReference type="SMART" id="SM00100">
    <property type="entry name" value="cNMP"/>
    <property type="match status" value="1"/>
</dbReference>
<dbReference type="Gene3D" id="2.60.120.10">
    <property type="entry name" value="Jelly Rolls"/>
    <property type="match status" value="1"/>
</dbReference>
<dbReference type="PANTHER" id="PTHR23011">
    <property type="entry name" value="CYCLIC NUCLEOTIDE-BINDING DOMAIN CONTAINING PROTEIN"/>
    <property type="match status" value="1"/>
</dbReference>
<dbReference type="AlphaFoldDB" id="A0A1F5VY15"/>
<proteinExistence type="predicted"/>